<dbReference type="Gene3D" id="3.40.50.300">
    <property type="entry name" value="P-loop containing nucleotide triphosphate hydrolases"/>
    <property type="match status" value="1"/>
</dbReference>
<dbReference type="InterPro" id="IPR027417">
    <property type="entry name" value="P-loop_NTPase"/>
</dbReference>
<dbReference type="Pfam" id="PF13671">
    <property type="entry name" value="AAA_33"/>
    <property type="match status" value="1"/>
</dbReference>
<evidence type="ECO:0000313" key="3">
    <source>
        <dbReference type="Proteomes" id="UP001201163"/>
    </source>
</evidence>
<evidence type="ECO:0000313" key="2">
    <source>
        <dbReference type="EMBL" id="KAH8986377.1"/>
    </source>
</evidence>
<dbReference type="EMBL" id="JAKELL010000055">
    <property type="protein sequence ID" value="KAH8986377.1"/>
    <property type="molecule type" value="Genomic_DNA"/>
</dbReference>
<dbReference type="Proteomes" id="UP001201163">
    <property type="component" value="Unassembled WGS sequence"/>
</dbReference>
<dbReference type="PANTHER" id="PTHR37807">
    <property type="entry name" value="OS07G0160300 PROTEIN"/>
    <property type="match status" value="1"/>
</dbReference>
<evidence type="ECO:0000256" key="1">
    <source>
        <dbReference type="SAM" id="MobiDB-lite"/>
    </source>
</evidence>
<proteinExistence type="predicted"/>
<dbReference type="PANTHER" id="PTHR37807:SF3">
    <property type="entry name" value="OS07G0160300 PROTEIN"/>
    <property type="match status" value="1"/>
</dbReference>
<gene>
    <name evidence="2" type="ORF">EDB92DRAFT_1818380</name>
</gene>
<sequence length="292" mass="32222">MSNTTGKSSQQTRKLFIQMSGAPGSGKCTTANPLARLINGVVIDHDILKSALLEKGISFDKAAEVAYHLDWTFAEAVIKQEHSVIVDSTCNYAQILSQGIALAQRYGYEYWYVEFEADNVGMLDERLRKSVSLRSQRAGVDCPPRDAGRHPGQRRLSRAVQKVDRGSAPSTKTICAITLELFRSFTAVKKLRVYEELAESITYALESQTEEADTRVLPSLKSIYKEPAPAPRDPHRSSNVELTRTREFTKSHQCKSGACSGKALGSCLQKCPDSENALPVLDALQIFPSSYS</sequence>
<evidence type="ECO:0008006" key="4">
    <source>
        <dbReference type="Google" id="ProtNLM"/>
    </source>
</evidence>
<keyword evidence="3" id="KW-1185">Reference proteome</keyword>
<organism evidence="2 3">
    <name type="scientific">Lactarius akahatsu</name>
    <dbReference type="NCBI Taxonomy" id="416441"/>
    <lineage>
        <taxon>Eukaryota</taxon>
        <taxon>Fungi</taxon>
        <taxon>Dikarya</taxon>
        <taxon>Basidiomycota</taxon>
        <taxon>Agaricomycotina</taxon>
        <taxon>Agaricomycetes</taxon>
        <taxon>Russulales</taxon>
        <taxon>Russulaceae</taxon>
        <taxon>Lactarius</taxon>
    </lineage>
</organism>
<protein>
    <recommendedName>
        <fullName evidence="4">UDP-N-acetylglucosamine kinase</fullName>
    </recommendedName>
</protein>
<reference evidence="2" key="1">
    <citation type="submission" date="2022-01" db="EMBL/GenBank/DDBJ databases">
        <title>Comparative genomics reveals a dynamic genome evolution in the ectomycorrhizal milk-cap (Lactarius) mushrooms.</title>
        <authorList>
            <consortium name="DOE Joint Genome Institute"/>
            <person name="Lebreton A."/>
            <person name="Tang N."/>
            <person name="Kuo A."/>
            <person name="LaButti K."/>
            <person name="Drula E."/>
            <person name="Barry K."/>
            <person name="Clum A."/>
            <person name="Lipzen A."/>
            <person name="Mousain D."/>
            <person name="Ng V."/>
            <person name="Wang R."/>
            <person name="Wang X."/>
            <person name="Dai Y."/>
            <person name="Henrissat B."/>
            <person name="Grigoriev I.V."/>
            <person name="Guerin-Laguette A."/>
            <person name="Yu F."/>
            <person name="Martin F.M."/>
        </authorList>
    </citation>
    <scope>NUCLEOTIDE SEQUENCE</scope>
    <source>
        <strain evidence="2">QP</strain>
    </source>
</reference>
<dbReference type="SUPFAM" id="SSF52540">
    <property type="entry name" value="P-loop containing nucleoside triphosphate hydrolases"/>
    <property type="match status" value="1"/>
</dbReference>
<feature type="region of interest" description="Disordered" evidence="1">
    <location>
        <begin position="138"/>
        <end position="163"/>
    </location>
</feature>
<accession>A0AAD4LCN1</accession>
<dbReference type="AlphaFoldDB" id="A0AAD4LCN1"/>
<comment type="caution">
    <text evidence="2">The sequence shown here is derived from an EMBL/GenBank/DDBJ whole genome shotgun (WGS) entry which is preliminary data.</text>
</comment>
<name>A0AAD4LCN1_9AGAM</name>